<proteinExistence type="predicted"/>
<name>A0ACC6C885_9BURK</name>
<comment type="caution">
    <text evidence="1">The sequence shown here is derived from an EMBL/GenBank/DDBJ whole genome shotgun (WGS) entry which is preliminary data.</text>
</comment>
<dbReference type="EC" id="2.4.-.-" evidence="1"/>
<dbReference type="Proteomes" id="UP001076464">
    <property type="component" value="Unassembled WGS sequence"/>
</dbReference>
<keyword evidence="2" id="KW-1185">Reference proteome</keyword>
<evidence type="ECO:0000313" key="2">
    <source>
        <dbReference type="Proteomes" id="UP001076464"/>
    </source>
</evidence>
<organism evidence="1 2">
    <name type="scientific">Roseateles hydrophilus</name>
    <dbReference type="NCBI Taxonomy" id="2975054"/>
    <lineage>
        <taxon>Bacteria</taxon>
        <taxon>Pseudomonadati</taxon>
        <taxon>Pseudomonadota</taxon>
        <taxon>Betaproteobacteria</taxon>
        <taxon>Burkholderiales</taxon>
        <taxon>Sphaerotilaceae</taxon>
        <taxon>Roseateles</taxon>
    </lineage>
</organism>
<reference evidence="1" key="1">
    <citation type="submission" date="2022-08" db="EMBL/GenBank/DDBJ databases">
        <title>Genome sequencing of Pelomonas sp. UHG3.</title>
        <authorList>
            <person name="So Y."/>
        </authorList>
    </citation>
    <scope>NUCLEOTIDE SEQUENCE</scope>
    <source>
        <strain evidence="1">UHG3</strain>
    </source>
</reference>
<evidence type="ECO:0000313" key="1">
    <source>
        <dbReference type="EMBL" id="MCY4744631.1"/>
    </source>
</evidence>
<gene>
    <name evidence="1" type="ORF">NYO99_06560</name>
</gene>
<dbReference type="EMBL" id="JAPPUY010000001">
    <property type="protein sequence ID" value="MCY4744631.1"/>
    <property type="molecule type" value="Genomic_DNA"/>
</dbReference>
<sequence length="396" mass="43260">MTQGRVLLTCLSGQLGGMELRLADEARHLRSHGLEAPLAPSPFPGRDAWLQRLRAEGLQSAEFAPPPFFEEWRHRHLNWLWARLRHVGALKRLAPDLVHVAFAWTHTGGSRLWLAHRAGIPSVISVHNTFPLEPLSPWAARLAREAFRSVRGIYGVSHSALAAFQANYGDFIVPGTVQTVVHNFVDTQRFVPSTDDRKALRARLGLAEHALLIGSVARIDEQKEPLTVLRCFHATVNALPNAHLLYVGSGPLEAALQREVSQLGLAGRVHHLPFTPAPERIYPALDLHLLLSRQEGFGISTVEAMACGVPVMCSDVPGSRDVLKTAGTGQLVPFDDIAATAQAIVTLLNDPARCAAEGAAGRQAAQASFSREVWQDRLDAFYAQTMAGHFPPAHRA</sequence>
<keyword evidence="1" id="KW-0808">Transferase</keyword>
<protein>
    <submittedName>
        <fullName evidence="1">Glycosyltransferase</fullName>
        <ecNumber evidence="1">2.4.-.-</ecNumber>
    </submittedName>
</protein>
<keyword evidence="1" id="KW-0328">Glycosyltransferase</keyword>
<accession>A0ACC6C885</accession>